<protein>
    <submittedName>
        <fullName evidence="1">26120_t:CDS:1</fullName>
    </submittedName>
</protein>
<gene>
    <name evidence="1" type="ORF">DERYTH_LOCUS2072</name>
</gene>
<name>A0A9N8WFL0_9GLOM</name>
<proteinExistence type="predicted"/>
<keyword evidence="2" id="KW-1185">Reference proteome</keyword>
<accession>A0A9N8WFL0</accession>
<sequence length="114" mass="12952">EVFTNINHQIWSIAQSLEIISIVDILISTTKIENIITPIAVIKLKDNIIIFSNQYWKTPKKVAILALIVVAIICKHNTKVTINTNSQSIIKFLNSTDLQVDRTNKSKNKNKFGY</sequence>
<dbReference type="Proteomes" id="UP000789405">
    <property type="component" value="Unassembled WGS sequence"/>
</dbReference>
<evidence type="ECO:0000313" key="2">
    <source>
        <dbReference type="Proteomes" id="UP000789405"/>
    </source>
</evidence>
<dbReference type="EMBL" id="CAJVPY010000626">
    <property type="protein sequence ID" value="CAG8484042.1"/>
    <property type="molecule type" value="Genomic_DNA"/>
</dbReference>
<comment type="caution">
    <text evidence="1">The sequence shown here is derived from an EMBL/GenBank/DDBJ whole genome shotgun (WGS) entry which is preliminary data.</text>
</comment>
<feature type="non-terminal residue" evidence="1">
    <location>
        <position position="114"/>
    </location>
</feature>
<evidence type="ECO:0000313" key="1">
    <source>
        <dbReference type="EMBL" id="CAG8484042.1"/>
    </source>
</evidence>
<reference evidence="1" key="1">
    <citation type="submission" date="2021-06" db="EMBL/GenBank/DDBJ databases">
        <authorList>
            <person name="Kallberg Y."/>
            <person name="Tangrot J."/>
            <person name="Rosling A."/>
        </authorList>
    </citation>
    <scope>NUCLEOTIDE SEQUENCE</scope>
    <source>
        <strain evidence="1">MA453B</strain>
    </source>
</reference>
<dbReference type="AlphaFoldDB" id="A0A9N8WFL0"/>
<organism evidence="1 2">
    <name type="scientific">Dentiscutata erythropus</name>
    <dbReference type="NCBI Taxonomy" id="1348616"/>
    <lineage>
        <taxon>Eukaryota</taxon>
        <taxon>Fungi</taxon>
        <taxon>Fungi incertae sedis</taxon>
        <taxon>Mucoromycota</taxon>
        <taxon>Glomeromycotina</taxon>
        <taxon>Glomeromycetes</taxon>
        <taxon>Diversisporales</taxon>
        <taxon>Gigasporaceae</taxon>
        <taxon>Dentiscutata</taxon>
    </lineage>
</organism>